<dbReference type="RefSeq" id="WP_153346425.1">
    <property type="nucleotide sequence ID" value="NZ_WIVE01000078.1"/>
</dbReference>
<dbReference type="EMBL" id="WIVE01000078">
    <property type="protein sequence ID" value="MQX38202.1"/>
    <property type="molecule type" value="Genomic_DNA"/>
</dbReference>
<reference evidence="1 2" key="1">
    <citation type="submission" date="2019-10" db="EMBL/GenBank/DDBJ databases">
        <title>Draft whole-genome sequence of the purple nonsulfur photosynthetic bacterium Roseospira navarrensis DSM 15114.</title>
        <authorList>
            <person name="Kyndt J.A."/>
            <person name="Meyer T.E."/>
        </authorList>
    </citation>
    <scope>NUCLEOTIDE SEQUENCE [LARGE SCALE GENOMIC DNA]</scope>
    <source>
        <strain evidence="1 2">DSM 15114</strain>
    </source>
</reference>
<gene>
    <name evidence="1" type="ORF">GHC57_16930</name>
</gene>
<name>A0A7X1ZH06_9PROT</name>
<sequence length="148" mass="15675">MTAAALDTLWDAILPGDPARGLPPASQAGVSEVVAAHGLGEDAARLLVRSEAVARERFGTGFDALTPADRVTCVERARRADMRGLTPVLVAALRAYYTDPVVLRAMGAGTVPPFPEGNALNDDDWTLLEPVYERGSIVRPVPKEKGSP</sequence>
<dbReference type="OrthoDB" id="7058542at2"/>
<accession>A0A7X1ZH06</accession>
<comment type="caution">
    <text evidence="1">The sequence shown here is derived from an EMBL/GenBank/DDBJ whole genome shotgun (WGS) entry which is preliminary data.</text>
</comment>
<evidence type="ECO:0008006" key="3">
    <source>
        <dbReference type="Google" id="ProtNLM"/>
    </source>
</evidence>
<organism evidence="1 2">
    <name type="scientific">Roseospira navarrensis</name>
    <dbReference type="NCBI Taxonomy" id="140058"/>
    <lineage>
        <taxon>Bacteria</taxon>
        <taxon>Pseudomonadati</taxon>
        <taxon>Pseudomonadota</taxon>
        <taxon>Alphaproteobacteria</taxon>
        <taxon>Rhodospirillales</taxon>
        <taxon>Rhodospirillaceae</taxon>
        <taxon>Roseospira</taxon>
    </lineage>
</organism>
<dbReference type="AlphaFoldDB" id="A0A7X1ZH06"/>
<evidence type="ECO:0000313" key="2">
    <source>
        <dbReference type="Proteomes" id="UP000434582"/>
    </source>
</evidence>
<dbReference type="Proteomes" id="UP000434582">
    <property type="component" value="Unassembled WGS sequence"/>
</dbReference>
<proteinExistence type="predicted"/>
<keyword evidence="2" id="KW-1185">Reference proteome</keyword>
<evidence type="ECO:0000313" key="1">
    <source>
        <dbReference type="EMBL" id="MQX38202.1"/>
    </source>
</evidence>
<protein>
    <recommendedName>
        <fullName evidence="3">Gluconate 2-dehydrogenase subunit 3 family protein</fullName>
    </recommendedName>
</protein>